<comment type="caution">
    <text evidence="1">The sequence shown here is derived from an EMBL/GenBank/DDBJ whole genome shotgun (WGS) entry which is preliminary data.</text>
</comment>
<evidence type="ECO:0000313" key="1">
    <source>
        <dbReference type="EMBL" id="MBO0417602.1"/>
    </source>
</evidence>
<accession>A0ABS3GRD9</accession>
<dbReference type="RefSeq" id="WP_152596896.1">
    <property type="nucleotide sequence ID" value="NZ_JAEILV010000019.1"/>
</dbReference>
<sequence length="113" mass="12306">MTKAFVETGEWTFARLWPRLPGIASNHSILLNSPGFASNSLTKQCPESGDPTVAGNGFVKAAIFKPGAKTAARTTFLSAILPARVAYFPDCHAQSFIEDPWTCFIRLSMPPMM</sequence>
<evidence type="ECO:0000313" key="2">
    <source>
        <dbReference type="Proteomes" id="UP000664349"/>
    </source>
</evidence>
<reference evidence="1 2" key="1">
    <citation type="submission" date="2021-03" db="EMBL/GenBank/DDBJ databases">
        <title>First Case of infection caused by Chromobacterium haemolyticum derived from water in China.</title>
        <authorList>
            <person name="Chen J."/>
            <person name="Liu C."/>
        </authorList>
    </citation>
    <scope>NUCLEOTIDE SEQUENCE [LARGE SCALE GENOMIC DNA]</scope>
    <source>
        <strain evidence="1 2">WJ-5</strain>
    </source>
</reference>
<dbReference type="EMBL" id="JAFLRD010000018">
    <property type="protein sequence ID" value="MBO0417602.1"/>
    <property type="molecule type" value="Genomic_DNA"/>
</dbReference>
<protein>
    <submittedName>
        <fullName evidence="1">Uncharacterized protein</fullName>
    </submittedName>
</protein>
<name>A0ABS3GRD9_9NEIS</name>
<dbReference type="Proteomes" id="UP000664349">
    <property type="component" value="Unassembled WGS sequence"/>
</dbReference>
<proteinExistence type="predicted"/>
<keyword evidence="2" id="KW-1185">Reference proteome</keyword>
<gene>
    <name evidence="1" type="ORF">J1C50_18990</name>
</gene>
<organism evidence="1 2">
    <name type="scientific">Chromobacterium haemolyticum</name>
    <dbReference type="NCBI Taxonomy" id="394935"/>
    <lineage>
        <taxon>Bacteria</taxon>
        <taxon>Pseudomonadati</taxon>
        <taxon>Pseudomonadota</taxon>
        <taxon>Betaproteobacteria</taxon>
        <taxon>Neisseriales</taxon>
        <taxon>Chromobacteriaceae</taxon>
        <taxon>Chromobacterium</taxon>
    </lineage>
</organism>